<dbReference type="HAMAP" id="MF_00570">
    <property type="entry name" value="NAPRTase"/>
    <property type="match status" value="1"/>
</dbReference>
<feature type="domain" description="Nicotinate phosphoribosyltransferase N-terminal" evidence="10">
    <location>
        <begin position="10"/>
        <end position="127"/>
    </location>
</feature>
<dbReference type="PIRSF" id="PIRSF000484">
    <property type="entry name" value="NAPRT"/>
    <property type="match status" value="1"/>
</dbReference>
<feature type="domain" description="Nicotinate/nicotinamide phosphoribosyltransferase" evidence="9">
    <location>
        <begin position="166"/>
        <end position="391"/>
    </location>
</feature>
<comment type="PTM">
    <text evidence="7 8">Transiently phosphorylated on a His residue during the reaction cycle. Phosphorylation strongly increases the affinity for substrates and increases the rate of nicotinate D-ribonucleotide production. Dephosphorylation regenerates the low-affinity form of the enzyme, leading to product release.</text>
</comment>
<organism evidence="11 12">
    <name type="scientific">Spartinivicinus marinus</name>
    <dbReference type="NCBI Taxonomy" id="2994442"/>
    <lineage>
        <taxon>Bacteria</taxon>
        <taxon>Pseudomonadati</taxon>
        <taxon>Pseudomonadota</taxon>
        <taxon>Gammaproteobacteria</taxon>
        <taxon>Oceanospirillales</taxon>
        <taxon>Zooshikellaceae</taxon>
        <taxon>Spartinivicinus</taxon>
    </lineage>
</organism>
<dbReference type="GO" id="GO:0034355">
    <property type="term" value="P:NAD+ biosynthetic process via the salvage pathway"/>
    <property type="evidence" value="ECO:0007669"/>
    <property type="project" value="TreeGrafter"/>
</dbReference>
<gene>
    <name evidence="7 11" type="primary">pncB</name>
    <name evidence="11" type="ORF">H0A36_15680</name>
</gene>
<dbReference type="InterPro" id="IPR040727">
    <property type="entry name" value="NAPRTase_N"/>
</dbReference>
<dbReference type="SUPFAM" id="SSF54675">
    <property type="entry name" value="Nicotinate/Quinolinate PRTase N-terminal domain-like"/>
    <property type="match status" value="1"/>
</dbReference>
<dbReference type="Gene3D" id="3.20.140.10">
    <property type="entry name" value="nicotinate phosphoribosyltransferase"/>
    <property type="match status" value="1"/>
</dbReference>
<evidence type="ECO:0000256" key="6">
    <source>
        <dbReference type="ARBA" id="ARBA00022642"/>
    </source>
</evidence>
<name>A0A853ID60_9GAMM</name>
<keyword evidence="11" id="KW-0808">Transferase</keyword>
<dbReference type="InterPro" id="IPR006406">
    <property type="entry name" value="Nic_PRibTrfase"/>
</dbReference>
<dbReference type="GO" id="GO:0004516">
    <property type="term" value="F:nicotinate phosphoribosyltransferase activity"/>
    <property type="evidence" value="ECO:0007669"/>
    <property type="project" value="UniProtKB-UniRule"/>
</dbReference>
<dbReference type="CDD" id="cd01401">
    <property type="entry name" value="PncB_like"/>
    <property type="match status" value="1"/>
</dbReference>
<evidence type="ECO:0000256" key="1">
    <source>
        <dbReference type="ARBA" id="ARBA00004952"/>
    </source>
</evidence>
<dbReference type="GO" id="GO:0016757">
    <property type="term" value="F:glycosyltransferase activity"/>
    <property type="evidence" value="ECO:0007669"/>
    <property type="project" value="UniProtKB-KW"/>
</dbReference>
<comment type="caution">
    <text evidence="11">The sequence shown here is derived from an EMBL/GenBank/DDBJ whole genome shotgun (WGS) entry which is preliminary data.</text>
</comment>
<evidence type="ECO:0000256" key="3">
    <source>
        <dbReference type="ARBA" id="ARBA00013236"/>
    </source>
</evidence>
<dbReference type="EMBL" id="JACCKB010000025">
    <property type="protein sequence ID" value="NYZ67457.1"/>
    <property type="molecule type" value="Genomic_DNA"/>
</dbReference>
<dbReference type="Proteomes" id="UP000569732">
    <property type="component" value="Unassembled WGS sequence"/>
</dbReference>
<evidence type="ECO:0000259" key="9">
    <source>
        <dbReference type="Pfam" id="PF04095"/>
    </source>
</evidence>
<comment type="pathway">
    <text evidence="1 7 8">Cofactor biosynthesis; NAD(+) biosynthesis; nicotinate D-ribonucleotide from nicotinate: step 1/1.</text>
</comment>
<keyword evidence="6 7" id="KW-0662">Pyridine nucleotide biosynthesis</keyword>
<evidence type="ECO:0000259" key="10">
    <source>
        <dbReference type="Pfam" id="PF17767"/>
    </source>
</evidence>
<dbReference type="GO" id="GO:0005829">
    <property type="term" value="C:cytosol"/>
    <property type="evidence" value="ECO:0007669"/>
    <property type="project" value="TreeGrafter"/>
</dbReference>
<evidence type="ECO:0000313" key="11">
    <source>
        <dbReference type="EMBL" id="NYZ67457.1"/>
    </source>
</evidence>
<keyword evidence="12" id="KW-1185">Reference proteome</keyword>
<evidence type="ECO:0000256" key="2">
    <source>
        <dbReference type="ARBA" id="ARBA00010897"/>
    </source>
</evidence>
<reference evidence="11 12" key="1">
    <citation type="submission" date="2020-07" db="EMBL/GenBank/DDBJ databases">
        <title>Endozoicomonas sp. nov., isolated from sediment.</title>
        <authorList>
            <person name="Gu T."/>
        </authorList>
    </citation>
    <scope>NUCLEOTIDE SEQUENCE [LARGE SCALE GENOMIC DNA]</scope>
    <source>
        <strain evidence="11 12">SM1973</strain>
    </source>
</reference>
<dbReference type="UniPathway" id="UPA00253">
    <property type="reaction ID" value="UER00457"/>
</dbReference>
<dbReference type="EC" id="6.3.4.21" evidence="3 7"/>
<evidence type="ECO:0000256" key="5">
    <source>
        <dbReference type="ARBA" id="ARBA00022598"/>
    </source>
</evidence>
<keyword evidence="4 7" id="KW-0597">Phosphoprotein</keyword>
<sequence length="396" mass="45960">MSRSIIKTPLDTDLYKFTMQQAMLHQYPEADAVVRFKCRSDFDLRPYLHEIRDEIEALSELYFREDELRYLKQLRYIKKDYVDYLRLFRLNPKHVRVFIEDGQLAITIHGPWVHITHFEIYILAIISEVVARNKYPDVDYDEGRRRLYEKIKMIKQAATKIDLSGFSLAEFGTRRRFSREWQFEVVDILKHELGEYLVGTSNVDFARELELSPIGTMAHEWLQAHQALGVRLIDSQKAALDAWVKEYRGDLGVALTDVISMDAFLRDFDMYFAKLFDGIRQDSGDPITWGEKAIAHYERLGINPRSKTLIFSDSLDIPKALEIYQHFTNRINVSFGIGTNLTNDLGSPSLNIVIKMVECNGQPVAKLSDSTGKTMCQDATYVEYLKQVFHYNGPTV</sequence>
<keyword evidence="11" id="KW-0328">Glycosyltransferase</keyword>
<dbReference type="AlphaFoldDB" id="A0A853ID60"/>
<dbReference type="Pfam" id="PF17767">
    <property type="entry name" value="NAPRTase_N"/>
    <property type="match status" value="1"/>
</dbReference>
<dbReference type="InterPro" id="IPR007229">
    <property type="entry name" value="Nic_PRibTrfase-Fam"/>
</dbReference>
<accession>A0A853ID60</accession>
<protein>
    <recommendedName>
        <fullName evidence="3 7">Nicotinate phosphoribosyltransferase</fullName>
        <shortName evidence="7">NAPRTase</shortName>
        <ecNumber evidence="3 7">6.3.4.21</ecNumber>
    </recommendedName>
</protein>
<keyword evidence="5 7" id="KW-0436">Ligase</keyword>
<comment type="similarity">
    <text evidence="2 7 8">Belongs to the NAPRTase family.</text>
</comment>
<dbReference type="NCBIfam" id="NF003704">
    <property type="entry name" value="PRK05321.1"/>
    <property type="match status" value="1"/>
</dbReference>
<dbReference type="RefSeq" id="WP_180569479.1">
    <property type="nucleotide sequence ID" value="NZ_JACCKB010000025.1"/>
</dbReference>
<evidence type="ECO:0000256" key="8">
    <source>
        <dbReference type="RuleBase" id="RU003838"/>
    </source>
</evidence>
<dbReference type="SUPFAM" id="SSF51690">
    <property type="entry name" value="Nicotinate/Quinolinate PRTase C-terminal domain-like"/>
    <property type="match status" value="1"/>
</dbReference>
<comment type="function">
    <text evidence="7 8">Catalyzes the synthesis of beta-nicotinate D-ribonucleotide from nicotinate and 5-phospho-D-ribose 1-phosphate at the expense of ATP.</text>
</comment>
<comment type="catalytic activity">
    <reaction evidence="7 8">
        <text>5-phospho-alpha-D-ribose 1-diphosphate + nicotinate + ATP + H2O = nicotinate beta-D-ribonucleotide + ADP + phosphate + diphosphate</text>
        <dbReference type="Rhea" id="RHEA:36163"/>
        <dbReference type="ChEBI" id="CHEBI:15377"/>
        <dbReference type="ChEBI" id="CHEBI:30616"/>
        <dbReference type="ChEBI" id="CHEBI:32544"/>
        <dbReference type="ChEBI" id="CHEBI:33019"/>
        <dbReference type="ChEBI" id="CHEBI:43474"/>
        <dbReference type="ChEBI" id="CHEBI:57502"/>
        <dbReference type="ChEBI" id="CHEBI:58017"/>
        <dbReference type="ChEBI" id="CHEBI:456216"/>
        <dbReference type="EC" id="6.3.4.21"/>
    </reaction>
</comment>
<dbReference type="NCBIfam" id="TIGR01514">
    <property type="entry name" value="NAPRTase"/>
    <property type="match status" value="1"/>
</dbReference>
<feature type="modified residue" description="Phosphohistidine; by autocatalysis" evidence="7">
    <location>
        <position position="219"/>
    </location>
</feature>
<dbReference type="Pfam" id="PF04095">
    <property type="entry name" value="NAPRTase"/>
    <property type="match status" value="1"/>
</dbReference>
<evidence type="ECO:0000256" key="7">
    <source>
        <dbReference type="HAMAP-Rule" id="MF_00570"/>
    </source>
</evidence>
<evidence type="ECO:0000313" key="12">
    <source>
        <dbReference type="Proteomes" id="UP000569732"/>
    </source>
</evidence>
<dbReference type="PANTHER" id="PTHR11098">
    <property type="entry name" value="NICOTINATE PHOSPHORIBOSYLTRANSFERASE"/>
    <property type="match status" value="1"/>
</dbReference>
<evidence type="ECO:0000256" key="4">
    <source>
        <dbReference type="ARBA" id="ARBA00022553"/>
    </source>
</evidence>
<dbReference type="PANTHER" id="PTHR11098:SF1">
    <property type="entry name" value="NICOTINATE PHOSPHORIBOSYLTRANSFERASE"/>
    <property type="match status" value="1"/>
</dbReference>
<dbReference type="InterPro" id="IPR036068">
    <property type="entry name" value="Nicotinate_pribotase-like_C"/>
</dbReference>
<proteinExistence type="inferred from homology"/>
<dbReference type="InterPro" id="IPR041525">
    <property type="entry name" value="N/Namide_PRibTrfase"/>
</dbReference>